<evidence type="ECO:0000256" key="1">
    <source>
        <dbReference type="ARBA" id="ARBA00022679"/>
    </source>
</evidence>
<dbReference type="PANTHER" id="PTHR43300:SF11">
    <property type="entry name" value="ACETYLTRANSFERASE RV3034C-RELATED"/>
    <property type="match status" value="1"/>
</dbReference>
<evidence type="ECO:0000313" key="4">
    <source>
        <dbReference type="Proteomes" id="UP000438093"/>
    </source>
</evidence>
<dbReference type="InterPro" id="IPR018357">
    <property type="entry name" value="Hexapep_transf_CS"/>
</dbReference>
<dbReference type="SUPFAM" id="SSF51161">
    <property type="entry name" value="Trimeric LpxA-like enzymes"/>
    <property type="match status" value="1"/>
</dbReference>
<comment type="caution">
    <text evidence="3">The sequence shown here is derived from an EMBL/GenBank/DDBJ whole genome shotgun (WGS) entry which is preliminary data.</text>
</comment>
<name>A0A6N7RRY9_9ACTN</name>
<dbReference type="Proteomes" id="UP000438093">
    <property type="component" value="Unassembled WGS sequence"/>
</dbReference>
<accession>A0A6N7RRY9</accession>
<organism evidence="3 4">
    <name type="scientific">Eggerthella guodeyinii</name>
    <dbReference type="NCBI Taxonomy" id="2690837"/>
    <lineage>
        <taxon>Bacteria</taxon>
        <taxon>Bacillati</taxon>
        <taxon>Actinomycetota</taxon>
        <taxon>Coriobacteriia</taxon>
        <taxon>Eggerthellales</taxon>
        <taxon>Eggerthellaceae</taxon>
        <taxon>Eggerthella</taxon>
    </lineage>
</organism>
<dbReference type="InterPro" id="IPR011004">
    <property type="entry name" value="Trimer_LpxA-like_sf"/>
</dbReference>
<dbReference type="InterPro" id="IPR050179">
    <property type="entry name" value="Trans_hexapeptide_repeat"/>
</dbReference>
<dbReference type="GO" id="GO:0016740">
    <property type="term" value="F:transferase activity"/>
    <property type="evidence" value="ECO:0007669"/>
    <property type="project" value="UniProtKB-KW"/>
</dbReference>
<dbReference type="Gene3D" id="2.160.10.10">
    <property type="entry name" value="Hexapeptide repeat proteins"/>
    <property type="match status" value="1"/>
</dbReference>
<evidence type="ECO:0000256" key="2">
    <source>
        <dbReference type="ARBA" id="ARBA00022737"/>
    </source>
</evidence>
<proteinExistence type="predicted"/>
<dbReference type="InterPro" id="IPR001451">
    <property type="entry name" value="Hexapep"/>
</dbReference>
<dbReference type="CDD" id="cd03349">
    <property type="entry name" value="LbH_XAT"/>
    <property type="match status" value="1"/>
</dbReference>
<dbReference type="EMBL" id="VTFY01000021">
    <property type="protein sequence ID" value="MRX84079.1"/>
    <property type="molecule type" value="Genomic_DNA"/>
</dbReference>
<gene>
    <name evidence="3" type="ORF">GJG86_16505</name>
</gene>
<dbReference type="AlphaFoldDB" id="A0A6N7RRY9"/>
<keyword evidence="1 3" id="KW-0808">Transferase</keyword>
<dbReference type="Pfam" id="PF00132">
    <property type="entry name" value="Hexapep"/>
    <property type="match status" value="1"/>
</dbReference>
<dbReference type="PROSITE" id="PS00101">
    <property type="entry name" value="HEXAPEP_TRANSFERASES"/>
    <property type="match status" value="1"/>
</dbReference>
<evidence type="ECO:0000313" key="3">
    <source>
        <dbReference type="EMBL" id="MRX84079.1"/>
    </source>
</evidence>
<dbReference type="PANTHER" id="PTHR43300">
    <property type="entry name" value="ACETYLTRANSFERASE"/>
    <property type="match status" value="1"/>
</dbReference>
<keyword evidence="4" id="KW-1185">Reference proteome</keyword>
<reference evidence="4" key="1">
    <citation type="submission" date="2019-08" db="EMBL/GenBank/DDBJ databases">
        <title>Arthrobacter sp. nov., isolated from plateau pika and Tibetan wild ass.</title>
        <authorList>
            <person name="Ge Y."/>
        </authorList>
    </citation>
    <scope>NUCLEOTIDE SEQUENCE [LARGE SCALE GENOMIC DNA]</scope>
    <source>
        <strain evidence="4">HF-4214</strain>
    </source>
</reference>
<sequence length="235" mass="25856">MFSRYNSGTQPKDYDLSSWPICETENKLVGIGRIKNTLALFRNKVIWKRGNRHNGTDIANVFDLSIVEVGKGTYGSLKVVSTNNQGKLLIGNYCSIAPEVAFVLNNEHPTDTFSSYPFKTRLLGRSAEAQSKGGITVGDGVWLGYRATVLDGVTIGEGAIVAAGALVVKDIPAYSIAGGVPARILRYRFSPEIIAELARVDYSIIDSTFALKYENELYEPLTRELAERFAKELRP</sequence>
<keyword evidence="2" id="KW-0677">Repeat</keyword>
<protein>
    <submittedName>
        <fullName evidence="3">Antibiotic acetyltransferase</fullName>
    </submittedName>
</protein>